<keyword evidence="3" id="KW-1185">Reference proteome</keyword>
<evidence type="ECO:0000313" key="2">
    <source>
        <dbReference type="EMBL" id="CAA7032677.1"/>
    </source>
</evidence>
<dbReference type="Gene3D" id="2.40.50.140">
    <property type="entry name" value="Nucleic acid-binding proteins"/>
    <property type="match status" value="1"/>
</dbReference>
<dbReference type="OrthoDB" id="1935380at2759"/>
<reference evidence="2" key="1">
    <citation type="submission" date="2020-01" db="EMBL/GenBank/DDBJ databases">
        <authorList>
            <person name="Mishra B."/>
        </authorList>
    </citation>
    <scope>NUCLEOTIDE SEQUENCE [LARGE SCALE GENOMIC DNA]</scope>
</reference>
<comment type="caution">
    <text evidence="2">The sequence shown here is derived from an EMBL/GenBank/DDBJ whole genome shotgun (WGS) entry which is preliminary data.</text>
</comment>
<protein>
    <recommendedName>
        <fullName evidence="1">Replication protein A 70 kDa DNA-binding subunit B/D first OB fold domain-containing protein</fullName>
    </recommendedName>
</protein>
<gene>
    <name evidence="2" type="ORF">MERR_LOCUS19912</name>
</gene>
<dbReference type="SUPFAM" id="SSF50249">
    <property type="entry name" value="Nucleic acid-binding proteins"/>
    <property type="match status" value="1"/>
</dbReference>
<dbReference type="InterPro" id="IPR012340">
    <property type="entry name" value="NA-bd_OB-fold"/>
</dbReference>
<accession>A0A6D2IU40</accession>
<sequence length="142" mass="16678">MFSLLKEIHRFSTIRKPATVRVMVYRRVEDWDAWFQRTLDFILVNSEGRKIHATLNTRTIDRFDSLPEGAWAQISGVVVSTTNSRNWDHFLSTHSCMLVLLSDATIIPIPPLTNRQFFNFTHFDDVESGYFNEYILTKTEYI</sequence>
<evidence type="ECO:0000313" key="3">
    <source>
        <dbReference type="Proteomes" id="UP000467841"/>
    </source>
</evidence>
<dbReference type="EMBL" id="CACVBM020001126">
    <property type="protein sequence ID" value="CAA7032677.1"/>
    <property type="molecule type" value="Genomic_DNA"/>
</dbReference>
<dbReference type="AlphaFoldDB" id="A0A6D2IU40"/>
<feature type="domain" description="Replication protein A 70 kDa DNA-binding subunit B/D first OB fold" evidence="1">
    <location>
        <begin position="15"/>
        <end position="83"/>
    </location>
</feature>
<dbReference type="Proteomes" id="UP000467841">
    <property type="component" value="Unassembled WGS sequence"/>
</dbReference>
<name>A0A6D2IU40_9BRAS</name>
<proteinExistence type="predicted"/>
<organism evidence="2 3">
    <name type="scientific">Microthlaspi erraticum</name>
    <dbReference type="NCBI Taxonomy" id="1685480"/>
    <lineage>
        <taxon>Eukaryota</taxon>
        <taxon>Viridiplantae</taxon>
        <taxon>Streptophyta</taxon>
        <taxon>Embryophyta</taxon>
        <taxon>Tracheophyta</taxon>
        <taxon>Spermatophyta</taxon>
        <taxon>Magnoliopsida</taxon>
        <taxon>eudicotyledons</taxon>
        <taxon>Gunneridae</taxon>
        <taxon>Pentapetalae</taxon>
        <taxon>rosids</taxon>
        <taxon>malvids</taxon>
        <taxon>Brassicales</taxon>
        <taxon>Brassicaceae</taxon>
        <taxon>Coluteocarpeae</taxon>
        <taxon>Microthlaspi</taxon>
    </lineage>
</organism>
<dbReference type="InterPro" id="IPR003871">
    <property type="entry name" value="RFA1B/D_OB_1st"/>
</dbReference>
<dbReference type="Pfam" id="PF02721">
    <property type="entry name" value="DUF223"/>
    <property type="match status" value="1"/>
</dbReference>
<evidence type="ECO:0000259" key="1">
    <source>
        <dbReference type="Pfam" id="PF02721"/>
    </source>
</evidence>